<feature type="region of interest" description="Disordered" evidence="1">
    <location>
        <begin position="85"/>
        <end position="109"/>
    </location>
</feature>
<dbReference type="AlphaFoldDB" id="A0A7J0EMD4"/>
<feature type="compositionally biased region" description="Basic and acidic residues" evidence="1">
    <location>
        <begin position="85"/>
        <end position="102"/>
    </location>
</feature>
<proteinExistence type="predicted"/>
<gene>
    <name evidence="2" type="ORF">Acr_05g0012830</name>
</gene>
<keyword evidence="3" id="KW-1185">Reference proteome</keyword>
<dbReference type="Proteomes" id="UP000585474">
    <property type="component" value="Unassembled WGS sequence"/>
</dbReference>
<dbReference type="OrthoDB" id="6761949at2759"/>
<sequence>MRGLVNLKFRRETTVAEHTSEFQNLVNQLTSVDLQFDDGMQTLLLLSYLPESWETLVVSFNNSAPNGKLTTSMVMDALFNEEDRRRDGFDRSEDCPKYKDQDQSSDTTTTAVMAVDEDEIDIFLATSHARDVYGWRTTQLAELLAKDQSSFRMADGEGNKEMLWGKKIGGLYRLEGSVQTGGAMSDMGSVVLARRVDKGSNRCTEVLGGSVMVPRGSGALQERREMLWDMYGSLLCVQERRDGATTTRKVTNFAAHPGRGCKAPQWGVQGTSVRRCRHFGGKWSSPLMRLRHLGCCLAVLWGSWIRSCQEGQLEDIGLPFSGLEGEIVESNPSR</sequence>
<evidence type="ECO:0000256" key="1">
    <source>
        <dbReference type="SAM" id="MobiDB-lite"/>
    </source>
</evidence>
<dbReference type="EMBL" id="BJWL01000005">
    <property type="protein sequence ID" value="GFY87644.1"/>
    <property type="molecule type" value="Genomic_DNA"/>
</dbReference>
<accession>A0A7J0EMD4</accession>
<dbReference type="Pfam" id="PF14223">
    <property type="entry name" value="Retrotran_gag_2"/>
    <property type="match status" value="1"/>
</dbReference>
<reference evidence="2 3" key="1">
    <citation type="submission" date="2019-07" db="EMBL/GenBank/DDBJ databases">
        <title>De Novo Assembly of kiwifruit Actinidia rufa.</title>
        <authorList>
            <person name="Sugita-Konishi S."/>
            <person name="Sato K."/>
            <person name="Mori E."/>
            <person name="Abe Y."/>
            <person name="Kisaki G."/>
            <person name="Hamano K."/>
            <person name="Suezawa K."/>
            <person name="Otani M."/>
            <person name="Fukuda T."/>
            <person name="Manabe T."/>
            <person name="Gomi K."/>
            <person name="Tabuchi M."/>
            <person name="Akimitsu K."/>
            <person name="Kataoka I."/>
        </authorList>
    </citation>
    <scope>NUCLEOTIDE SEQUENCE [LARGE SCALE GENOMIC DNA]</scope>
    <source>
        <strain evidence="3">cv. Fuchu</strain>
    </source>
</reference>
<organism evidence="2 3">
    <name type="scientific">Actinidia rufa</name>
    <dbReference type="NCBI Taxonomy" id="165716"/>
    <lineage>
        <taxon>Eukaryota</taxon>
        <taxon>Viridiplantae</taxon>
        <taxon>Streptophyta</taxon>
        <taxon>Embryophyta</taxon>
        <taxon>Tracheophyta</taxon>
        <taxon>Spermatophyta</taxon>
        <taxon>Magnoliopsida</taxon>
        <taxon>eudicotyledons</taxon>
        <taxon>Gunneridae</taxon>
        <taxon>Pentapetalae</taxon>
        <taxon>asterids</taxon>
        <taxon>Ericales</taxon>
        <taxon>Actinidiaceae</taxon>
        <taxon>Actinidia</taxon>
    </lineage>
</organism>
<protein>
    <submittedName>
        <fullName evidence="2">Uncharacterized protein</fullName>
    </submittedName>
</protein>
<evidence type="ECO:0000313" key="3">
    <source>
        <dbReference type="Proteomes" id="UP000585474"/>
    </source>
</evidence>
<evidence type="ECO:0000313" key="2">
    <source>
        <dbReference type="EMBL" id="GFY87644.1"/>
    </source>
</evidence>
<name>A0A7J0EMD4_9ERIC</name>
<comment type="caution">
    <text evidence="2">The sequence shown here is derived from an EMBL/GenBank/DDBJ whole genome shotgun (WGS) entry which is preliminary data.</text>
</comment>